<dbReference type="EMBL" id="LAVV01007850">
    <property type="protein sequence ID" value="KNZ54558.1"/>
    <property type="molecule type" value="Genomic_DNA"/>
</dbReference>
<feature type="compositionally biased region" description="Basic and acidic residues" evidence="1">
    <location>
        <begin position="82"/>
        <end position="91"/>
    </location>
</feature>
<dbReference type="Proteomes" id="UP000037035">
    <property type="component" value="Unassembled WGS sequence"/>
</dbReference>
<name>A0A0L6V197_9BASI</name>
<dbReference type="VEuPathDB" id="FungiDB:VP01_2913g2"/>
<sequence length="126" mass="14816">MQLNIEKLSDKQFFNKFFDQISEPYDLTHKIENPDEDNGETDNEDDESFAGEEIDFSHTSGSDKEDEEMNEENEDFVDDKEMDTAKEESEKAQMRMMLIMMQDIIQCSSMRIYPTGRHFGSPRKHT</sequence>
<reference evidence="2 3" key="1">
    <citation type="submission" date="2015-08" db="EMBL/GenBank/DDBJ databases">
        <title>Next Generation Sequencing and Analysis of the Genome of Puccinia sorghi L Schw, the Causal Agent of Maize Common Rust.</title>
        <authorList>
            <person name="Rochi L."/>
            <person name="Burguener G."/>
            <person name="Darino M."/>
            <person name="Turjanski A."/>
            <person name="Kreff E."/>
            <person name="Dieguez M.J."/>
            <person name="Sacco F."/>
        </authorList>
    </citation>
    <scope>NUCLEOTIDE SEQUENCE [LARGE SCALE GENOMIC DNA]</scope>
    <source>
        <strain evidence="2 3">RO10H11247</strain>
    </source>
</reference>
<organism evidence="2 3">
    <name type="scientific">Puccinia sorghi</name>
    <dbReference type="NCBI Taxonomy" id="27349"/>
    <lineage>
        <taxon>Eukaryota</taxon>
        <taxon>Fungi</taxon>
        <taxon>Dikarya</taxon>
        <taxon>Basidiomycota</taxon>
        <taxon>Pucciniomycotina</taxon>
        <taxon>Pucciniomycetes</taxon>
        <taxon>Pucciniales</taxon>
        <taxon>Pucciniaceae</taxon>
        <taxon>Puccinia</taxon>
    </lineage>
</organism>
<keyword evidence="3" id="KW-1185">Reference proteome</keyword>
<gene>
    <name evidence="2" type="ORF">VP01_2913g2</name>
</gene>
<proteinExistence type="predicted"/>
<feature type="compositionally biased region" description="Acidic residues" evidence="1">
    <location>
        <begin position="34"/>
        <end position="54"/>
    </location>
</feature>
<feature type="compositionally biased region" description="Acidic residues" evidence="1">
    <location>
        <begin position="64"/>
        <end position="81"/>
    </location>
</feature>
<evidence type="ECO:0000313" key="2">
    <source>
        <dbReference type="EMBL" id="KNZ54558.1"/>
    </source>
</evidence>
<dbReference type="AlphaFoldDB" id="A0A0L6V197"/>
<comment type="caution">
    <text evidence="2">The sequence shown here is derived from an EMBL/GenBank/DDBJ whole genome shotgun (WGS) entry which is preliminary data.</text>
</comment>
<feature type="region of interest" description="Disordered" evidence="1">
    <location>
        <begin position="25"/>
        <end position="91"/>
    </location>
</feature>
<accession>A0A0L6V197</accession>
<evidence type="ECO:0000256" key="1">
    <source>
        <dbReference type="SAM" id="MobiDB-lite"/>
    </source>
</evidence>
<protein>
    <submittedName>
        <fullName evidence="2">Uncharacterized protein</fullName>
    </submittedName>
</protein>
<evidence type="ECO:0000313" key="3">
    <source>
        <dbReference type="Proteomes" id="UP000037035"/>
    </source>
</evidence>